<dbReference type="EMBL" id="JACHHD010000014">
    <property type="protein sequence ID" value="MBB5185408.1"/>
    <property type="molecule type" value="Genomic_DNA"/>
</dbReference>
<dbReference type="FunFam" id="3.90.550.10:FF:000046">
    <property type="entry name" value="Mannose-1-phosphate guanylyltransferase (GDP)"/>
    <property type="match status" value="1"/>
</dbReference>
<organism evidence="9 10">
    <name type="scientific">Faecalicoccus acidiformans</name>
    <dbReference type="NCBI Taxonomy" id="915173"/>
    <lineage>
        <taxon>Bacteria</taxon>
        <taxon>Bacillati</taxon>
        <taxon>Bacillota</taxon>
        <taxon>Erysipelotrichia</taxon>
        <taxon>Erysipelotrichales</taxon>
        <taxon>Erysipelotrichaceae</taxon>
        <taxon>Faecalicoccus</taxon>
    </lineage>
</organism>
<dbReference type="GO" id="GO:0009298">
    <property type="term" value="P:GDP-mannose biosynthetic process"/>
    <property type="evidence" value="ECO:0007669"/>
    <property type="project" value="TreeGrafter"/>
</dbReference>
<dbReference type="Proteomes" id="UP000521313">
    <property type="component" value="Unassembled WGS sequence"/>
</dbReference>
<comment type="similarity">
    <text evidence="1">Belongs to the mannose-6-phosphate isomerase type 2 family.</text>
</comment>
<keyword evidence="5" id="KW-0547">Nucleotide-binding</keyword>
<keyword evidence="3 9" id="KW-0808">Transferase</keyword>
<evidence type="ECO:0000256" key="5">
    <source>
        <dbReference type="ARBA" id="ARBA00022741"/>
    </source>
</evidence>
<dbReference type="InterPro" id="IPR051161">
    <property type="entry name" value="Mannose-6P_isomerase_type2"/>
</dbReference>
<evidence type="ECO:0000256" key="4">
    <source>
        <dbReference type="ARBA" id="ARBA00022695"/>
    </source>
</evidence>
<dbReference type="SUPFAM" id="SSF53448">
    <property type="entry name" value="Nucleotide-diphospho-sugar transferases"/>
    <property type="match status" value="1"/>
</dbReference>
<evidence type="ECO:0000313" key="9">
    <source>
        <dbReference type="EMBL" id="MBB5185408.1"/>
    </source>
</evidence>
<keyword evidence="6" id="KW-0342">GTP-binding</keyword>
<comment type="catalytic activity">
    <reaction evidence="7">
        <text>alpha-D-mannose 1-phosphate + GTP + H(+) = GDP-alpha-D-mannose + diphosphate</text>
        <dbReference type="Rhea" id="RHEA:15229"/>
        <dbReference type="ChEBI" id="CHEBI:15378"/>
        <dbReference type="ChEBI" id="CHEBI:33019"/>
        <dbReference type="ChEBI" id="CHEBI:37565"/>
        <dbReference type="ChEBI" id="CHEBI:57527"/>
        <dbReference type="ChEBI" id="CHEBI:58409"/>
        <dbReference type="EC" id="2.7.7.13"/>
    </reaction>
</comment>
<reference evidence="9 10" key="1">
    <citation type="submission" date="2020-08" db="EMBL/GenBank/DDBJ databases">
        <title>Genomic Encyclopedia of Type Strains, Phase IV (KMG-IV): sequencing the most valuable type-strain genomes for metagenomic binning, comparative biology and taxonomic classification.</title>
        <authorList>
            <person name="Goeker M."/>
        </authorList>
    </citation>
    <scope>NUCLEOTIDE SEQUENCE [LARGE SCALE GENOMIC DNA]</scope>
    <source>
        <strain evidence="9 10">DSM 26963</strain>
    </source>
</reference>
<evidence type="ECO:0000256" key="1">
    <source>
        <dbReference type="ARBA" id="ARBA00006115"/>
    </source>
</evidence>
<dbReference type="Pfam" id="PF00483">
    <property type="entry name" value="NTP_transferase"/>
    <property type="match status" value="1"/>
</dbReference>
<dbReference type="GO" id="GO:0005525">
    <property type="term" value="F:GTP binding"/>
    <property type="evidence" value="ECO:0007669"/>
    <property type="project" value="UniProtKB-KW"/>
</dbReference>
<dbReference type="RefSeq" id="WP_221248031.1">
    <property type="nucleotide sequence ID" value="NZ_JACHHD010000014.1"/>
</dbReference>
<name>A0A7W8FXK4_9FIRM</name>
<dbReference type="InterPro" id="IPR029044">
    <property type="entry name" value="Nucleotide-diphossugar_trans"/>
</dbReference>
<dbReference type="SUPFAM" id="SSF159283">
    <property type="entry name" value="Guanosine diphospho-D-mannose pyrophosphorylase/mannose-6-phosphate isomerase linker domain"/>
    <property type="match status" value="1"/>
</dbReference>
<gene>
    <name evidence="9" type="ORF">HNQ43_001462</name>
</gene>
<evidence type="ECO:0000256" key="7">
    <source>
        <dbReference type="ARBA" id="ARBA00047343"/>
    </source>
</evidence>
<dbReference type="InterPro" id="IPR049577">
    <property type="entry name" value="GMPP_N"/>
</dbReference>
<evidence type="ECO:0000256" key="2">
    <source>
        <dbReference type="ARBA" id="ARBA00012387"/>
    </source>
</evidence>
<proteinExistence type="inferred from homology"/>
<dbReference type="PANTHER" id="PTHR46390">
    <property type="entry name" value="MANNOSE-1-PHOSPHATE GUANYLYLTRANSFERASE"/>
    <property type="match status" value="1"/>
</dbReference>
<evidence type="ECO:0000256" key="6">
    <source>
        <dbReference type="ARBA" id="ARBA00023134"/>
    </source>
</evidence>
<protein>
    <recommendedName>
        <fullName evidence="2">mannose-1-phosphate guanylyltransferase</fullName>
        <ecNumber evidence="2">2.7.7.13</ecNumber>
    </recommendedName>
</protein>
<evidence type="ECO:0000256" key="3">
    <source>
        <dbReference type="ARBA" id="ARBA00022679"/>
    </source>
</evidence>
<comment type="caution">
    <text evidence="9">The sequence shown here is derived from an EMBL/GenBank/DDBJ whole genome shotgun (WGS) entry which is preliminary data.</text>
</comment>
<accession>A0A7W8FXK4</accession>
<sequence>MAGGKGTRFWPASTEEKPKQFLNLLGNRTMLQMTVDRLLPLIPMNRIFVCVGENYKQLCFEQLPNLPKENIIIEPEGKNTAPCIMLSSVFINNIYKNANLIVVPSDHVIKKQQEFLEVLQKANKYLDEQGEGIITLGIKPSRPETGYGYINYSNPIDNQNFIYEVIQFVEKPDLEKAKQYINDGKYLWNAGMFIFKIEYMLTQFDLHSHNIYKALVDLPNFHDADYDSVLAAKYSNCEAISIDYAIMEKCNKLYVIPADLDWDDVGSWSALQRYLKKDSFNNISNQNVLFENSFNNVVFSEDDNVILLDVDDLFVIQVENKLIIGKKESISKVHLYKETSYESVKKK</sequence>
<dbReference type="InterPro" id="IPR005835">
    <property type="entry name" value="NTP_transferase_dom"/>
</dbReference>
<dbReference type="CDD" id="cd02509">
    <property type="entry name" value="GDP-M1P_Guanylyltransferase"/>
    <property type="match status" value="1"/>
</dbReference>
<dbReference type="PANTHER" id="PTHR46390:SF1">
    <property type="entry name" value="MANNOSE-1-PHOSPHATE GUANYLYLTRANSFERASE"/>
    <property type="match status" value="1"/>
</dbReference>
<keyword evidence="4 9" id="KW-0548">Nucleotidyltransferase</keyword>
<dbReference type="Gene3D" id="3.90.550.10">
    <property type="entry name" value="Spore Coat Polysaccharide Biosynthesis Protein SpsA, Chain A"/>
    <property type="match status" value="1"/>
</dbReference>
<evidence type="ECO:0000313" key="10">
    <source>
        <dbReference type="Proteomes" id="UP000521313"/>
    </source>
</evidence>
<evidence type="ECO:0000259" key="8">
    <source>
        <dbReference type="Pfam" id="PF00483"/>
    </source>
</evidence>
<dbReference type="GO" id="GO:0004475">
    <property type="term" value="F:mannose-1-phosphate guanylyltransferase (GTP) activity"/>
    <property type="evidence" value="ECO:0007669"/>
    <property type="project" value="UniProtKB-EC"/>
</dbReference>
<dbReference type="EC" id="2.7.7.13" evidence="2"/>
<dbReference type="AlphaFoldDB" id="A0A7W8FXK4"/>
<feature type="domain" description="Nucleotidyl transferase" evidence="8">
    <location>
        <begin position="1"/>
        <end position="274"/>
    </location>
</feature>